<feature type="domain" description="Glycosyltransferase 2-like" evidence="2">
    <location>
        <begin position="393"/>
        <end position="514"/>
    </location>
</feature>
<dbReference type="RefSeq" id="WP_302078122.1">
    <property type="nucleotide sequence ID" value="NZ_DAMDJO010000007.1"/>
</dbReference>
<evidence type="ECO:0000259" key="3">
    <source>
        <dbReference type="Pfam" id="PF13579"/>
    </source>
</evidence>
<feature type="domain" description="Glycosyltransferase subfamily 4-like N-terminal" evidence="3">
    <location>
        <begin position="15"/>
        <end position="173"/>
    </location>
</feature>
<dbReference type="InterPro" id="IPR001296">
    <property type="entry name" value="Glyco_trans_1"/>
</dbReference>
<dbReference type="Pfam" id="PF13579">
    <property type="entry name" value="Glyco_trans_4_4"/>
    <property type="match status" value="1"/>
</dbReference>
<dbReference type="SUPFAM" id="SSF53448">
    <property type="entry name" value="Nucleotide-diphospho-sugar transferases"/>
    <property type="match status" value="1"/>
</dbReference>
<dbReference type="InterPro" id="IPR029044">
    <property type="entry name" value="Nucleotide-diphossugar_trans"/>
</dbReference>
<dbReference type="Gene3D" id="3.90.550.10">
    <property type="entry name" value="Spore Coat Polysaccharide Biosynthesis Protein SpsA, Chain A"/>
    <property type="match status" value="1"/>
</dbReference>
<gene>
    <name evidence="4" type="ORF">EDC60_0418</name>
</gene>
<sequence>MRVLHVGKFYPPYRGGMEVFLADLICEQRRQGIDAHALVHGDPLPADPPWVQRIPVQFNLVYAPMAMGFRRALRRAIDQIKPDVLHLHMPNNSALWALTLPSARKVPWVVHWHSDVVVSNIKWSVALAYLLYRPFEQALLERAQQIFATSPPYLKASSALRAWTDKCDVVPLGINLREASVDAQTISKTPSFWRADTQFRLLSVGRLTYYKGFETLIHAVSTLPGVELLIVGSGELQETLEELISNVTPHGAQPATRLLGAVDEAQKHALLAQCDLFCLASRERTEAFGVVLLEAMQHARPCLVTDLPGSGMPWVVSRAQCGLHVPFEDVDAWRSSIARLHHDPALRHRLGKAGYEALHQHFSISPCERTAALHYRAMTSSSQPVQPTRRLMVVIATHNNAADIAHLIQRVRGLVNAAVLVVDNRSTDATCHLAEQYGAKVLRPLLAMTTWGSLQTGIRHALAQGYASVITIDAEGRYEVEELPTLINTDSEADMAVGYFATSNSLPRRAAWQWFRWVTGLGLRDFVSGFRFYNHAAMQVAALAEATLLDYQDIGTLLLMKREGKRIAEVPLAMHTPKIDRSKIFRSWAYAARYMVVSTLLSIAHGRPALRAKKITKNV</sequence>
<keyword evidence="5" id="KW-1185">Reference proteome</keyword>
<dbReference type="PANTHER" id="PTHR45947:SF3">
    <property type="entry name" value="SULFOQUINOVOSYL TRANSFERASE SQD2"/>
    <property type="match status" value="1"/>
</dbReference>
<evidence type="ECO:0000313" key="5">
    <source>
        <dbReference type="Proteomes" id="UP000271868"/>
    </source>
</evidence>
<dbReference type="Proteomes" id="UP000271868">
    <property type="component" value="Unassembled WGS sequence"/>
</dbReference>
<name>A0AAX1WYS0_9BURK</name>
<evidence type="ECO:0000259" key="2">
    <source>
        <dbReference type="Pfam" id="PF00535"/>
    </source>
</evidence>
<reference evidence="4 5" key="1">
    <citation type="submission" date="2018-11" db="EMBL/GenBank/DDBJ databases">
        <title>Genomic Encyclopedia of Type Strains, Phase IV (KMG-IV): sequencing the most valuable type-strain genomes for metagenomic binning, comparative biology and taxonomic classification.</title>
        <authorList>
            <person name="Goeker M."/>
        </authorList>
    </citation>
    <scope>NUCLEOTIDE SEQUENCE [LARGE SCALE GENOMIC DNA]</scope>
    <source>
        <strain evidence="4 5">DSM 15985</strain>
    </source>
</reference>
<dbReference type="EMBL" id="RJVL01000001">
    <property type="protein sequence ID" value="ROR50664.1"/>
    <property type="molecule type" value="Genomic_DNA"/>
</dbReference>
<dbReference type="InterPro" id="IPR001173">
    <property type="entry name" value="Glyco_trans_2-like"/>
</dbReference>
<dbReference type="GO" id="GO:0016757">
    <property type="term" value="F:glycosyltransferase activity"/>
    <property type="evidence" value="ECO:0007669"/>
    <property type="project" value="InterPro"/>
</dbReference>
<dbReference type="SUPFAM" id="SSF53756">
    <property type="entry name" value="UDP-Glycosyltransferase/glycogen phosphorylase"/>
    <property type="match status" value="1"/>
</dbReference>
<protein>
    <submittedName>
        <fullName evidence="4">Glycosyltransferase involved in cell wall biosynthesis</fullName>
    </submittedName>
</protein>
<accession>A0AAX1WYS0</accession>
<dbReference type="InterPro" id="IPR028098">
    <property type="entry name" value="Glyco_trans_4-like_N"/>
</dbReference>
<dbReference type="Pfam" id="PF00535">
    <property type="entry name" value="Glycos_transf_2"/>
    <property type="match status" value="1"/>
</dbReference>
<evidence type="ECO:0000313" key="4">
    <source>
        <dbReference type="EMBL" id="ROR50664.1"/>
    </source>
</evidence>
<dbReference type="Pfam" id="PF00534">
    <property type="entry name" value="Glycos_transf_1"/>
    <property type="match status" value="1"/>
</dbReference>
<organism evidence="4 5">
    <name type="scientific">Diaphorobacter nitroreducens</name>
    <dbReference type="NCBI Taxonomy" id="164759"/>
    <lineage>
        <taxon>Bacteria</taxon>
        <taxon>Pseudomonadati</taxon>
        <taxon>Pseudomonadota</taxon>
        <taxon>Betaproteobacteria</taxon>
        <taxon>Burkholderiales</taxon>
        <taxon>Comamonadaceae</taxon>
        <taxon>Diaphorobacter</taxon>
    </lineage>
</organism>
<evidence type="ECO:0000259" key="1">
    <source>
        <dbReference type="Pfam" id="PF00534"/>
    </source>
</evidence>
<dbReference type="InterPro" id="IPR050194">
    <property type="entry name" value="Glycosyltransferase_grp1"/>
</dbReference>
<proteinExistence type="predicted"/>
<dbReference type="AlphaFoldDB" id="A0AAX1WYS0"/>
<dbReference type="Gene3D" id="3.40.50.2000">
    <property type="entry name" value="Glycogen Phosphorylase B"/>
    <property type="match status" value="2"/>
</dbReference>
<feature type="domain" description="Glycosyl transferase family 1" evidence="1">
    <location>
        <begin position="196"/>
        <end position="356"/>
    </location>
</feature>
<comment type="caution">
    <text evidence="4">The sequence shown here is derived from an EMBL/GenBank/DDBJ whole genome shotgun (WGS) entry which is preliminary data.</text>
</comment>
<dbReference type="PANTHER" id="PTHR45947">
    <property type="entry name" value="SULFOQUINOVOSYL TRANSFERASE SQD2"/>
    <property type="match status" value="1"/>
</dbReference>